<proteinExistence type="predicted"/>
<dbReference type="EMBL" id="SGIT01000007">
    <property type="protein sequence ID" value="RZF57445.1"/>
    <property type="molecule type" value="Genomic_DNA"/>
</dbReference>
<accession>A0A4Q6XMX1</accession>
<dbReference type="AlphaFoldDB" id="A0A4Q6XMX1"/>
<evidence type="ECO:0000259" key="4">
    <source>
        <dbReference type="PROSITE" id="PS01124"/>
    </source>
</evidence>
<gene>
    <name evidence="5" type="ORF">EWE74_20695</name>
</gene>
<keyword evidence="2" id="KW-0238">DNA-binding</keyword>
<dbReference type="Proteomes" id="UP000292855">
    <property type="component" value="Unassembled WGS sequence"/>
</dbReference>
<dbReference type="SUPFAM" id="SSF46689">
    <property type="entry name" value="Homeodomain-like"/>
    <property type="match status" value="2"/>
</dbReference>
<name>A0A4Q6XMX1_9SPHI</name>
<dbReference type="PANTHER" id="PTHR47893:SF1">
    <property type="entry name" value="REGULATORY PROTEIN PCHR"/>
    <property type="match status" value="1"/>
</dbReference>
<evidence type="ECO:0000256" key="2">
    <source>
        <dbReference type="ARBA" id="ARBA00023125"/>
    </source>
</evidence>
<evidence type="ECO:0000256" key="3">
    <source>
        <dbReference type="ARBA" id="ARBA00023163"/>
    </source>
</evidence>
<reference evidence="5 6" key="1">
    <citation type="submission" date="2019-02" db="EMBL/GenBank/DDBJ databases">
        <authorList>
            <person name="Li Y."/>
        </authorList>
    </citation>
    <scope>NUCLEOTIDE SEQUENCE [LARGE SCALE GENOMIC DNA]</scope>
    <source>
        <strain evidence="5 6">30C10-4-7</strain>
    </source>
</reference>
<organism evidence="5 6">
    <name type="scientific">Sphingobacterium corticibacterium</name>
    <dbReference type="NCBI Taxonomy" id="2484746"/>
    <lineage>
        <taxon>Bacteria</taxon>
        <taxon>Pseudomonadati</taxon>
        <taxon>Bacteroidota</taxon>
        <taxon>Sphingobacteriia</taxon>
        <taxon>Sphingobacteriales</taxon>
        <taxon>Sphingobacteriaceae</taxon>
        <taxon>Sphingobacterium</taxon>
    </lineage>
</organism>
<keyword evidence="1" id="KW-0805">Transcription regulation</keyword>
<dbReference type="PRINTS" id="PR00032">
    <property type="entry name" value="HTHARAC"/>
</dbReference>
<dbReference type="OrthoDB" id="699292at2"/>
<dbReference type="GO" id="GO:0003700">
    <property type="term" value="F:DNA-binding transcription factor activity"/>
    <property type="evidence" value="ECO:0007669"/>
    <property type="project" value="InterPro"/>
</dbReference>
<dbReference type="GO" id="GO:0043565">
    <property type="term" value="F:sequence-specific DNA binding"/>
    <property type="evidence" value="ECO:0007669"/>
    <property type="project" value="InterPro"/>
</dbReference>
<dbReference type="SMART" id="SM00342">
    <property type="entry name" value="HTH_ARAC"/>
    <property type="match status" value="1"/>
</dbReference>
<keyword evidence="3" id="KW-0804">Transcription</keyword>
<dbReference type="Gene3D" id="1.10.10.60">
    <property type="entry name" value="Homeodomain-like"/>
    <property type="match status" value="2"/>
</dbReference>
<evidence type="ECO:0000313" key="6">
    <source>
        <dbReference type="Proteomes" id="UP000292855"/>
    </source>
</evidence>
<feature type="domain" description="HTH araC/xylS-type" evidence="4">
    <location>
        <begin position="231"/>
        <end position="328"/>
    </location>
</feature>
<dbReference type="PROSITE" id="PS01124">
    <property type="entry name" value="HTH_ARAC_FAMILY_2"/>
    <property type="match status" value="1"/>
</dbReference>
<evidence type="ECO:0000313" key="5">
    <source>
        <dbReference type="EMBL" id="RZF57445.1"/>
    </source>
</evidence>
<protein>
    <submittedName>
        <fullName evidence="5">AraC family transcriptional regulator</fullName>
    </submittedName>
</protein>
<dbReference type="Pfam" id="PF12833">
    <property type="entry name" value="HTH_18"/>
    <property type="match status" value="1"/>
</dbReference>
<comment type="caution">
    <text evidence="5">The sequence shown here is derived from an EMBL/GenBank/DDBJ whole genome shotgun (WGS) entry which is preliminary data.</text>
</comment>
<sequence>MKNESDIRVSLWEGYAKSLLEIGVPTEYAESDILNYEQQDIHGECGNIHVKKWSMPGLCILWQEIEMLKDNSCTILDIREPHIAIACFGSDGNRDLGDESMLGKQLPGTLELHNADRTLIRTYPMENGKNKQLSIILSRPFLSKLLYGEYWFKNHSWRDTLLTDKEGFYQYFMELPLQHILNALWNEDIFAPLKRYYFEIKLKELFFMLHLQSEISDLGSEVPVDIRSKLVDAKAYLLTNYHKAPTIKQLSRIIGLNEFKLKHFFKIMYGMTIKSYVITLRMEQAKNLLWNGYGVNEVAGQLGYKNVSHFILIFKRTFGETPRQMIPESKKHRNQSLTI</sequence>
<dbReference type="PANTHER" id="PTHR47893">
    <property type="entry name" value="REGULATORY PROTEIN PCHR"/>
    <property type="match status" value="1"/>
</dbReference>
<keyword evidence="6" id="KW-1185">Reference proteome</keyword>
<dbReference type="InterPro" id="IPR020449">
    <property type="entry name" value="Tscrpt_reg_AraC-type_HTH"/>
</dbReference>
<dbReference type="InterPro" id="IPR018060">
    <property type="entry name" value="HTH_AraC"/>
</dbReference>
<dbReference type="InterPro" id="IPR053142">
    <property type="entry name" value="PchR_regulatory_protein"/>
</dbReference>
<dbReference type="InterPro" id="IPR009057">
    <property type="entry name" value="Homeodomain-like_sf"/>
</dbReference>
<evidence type="ECO:0000256" key="1">
    <source>
        <dbReference type="ARBA" id="ARBA00023015"/>
    </source>
</evidence>
<dbReference type="RefSeq" id="WP_130143569.1">
    <property type="nucleotide sequence ID" value="NZ_SGIT01000007.1"/>
</dbReference>